<dbReference type="EMBL" id="JBIRGQ010000001">
    <property type="protein sequence ID" value="MFH8543509.1"/>
    <property type="molecule type" value="Genomic_DNA"/>
</dbReference>
<proteinExistence type="predicted"/>
<feature type="region of interest" description="Disordered" evidence="1">
    <location>
        <begin position="1"/>
        <end position="20"/>
    </location>
</feature>
<keyword evidence="3" id="KW-1185">Reference proteome</keyword>
<reference evidence="2 3" key="1">
    <citation type="submission" date="2024-10" db="EMBL/GenBank/DDBJ databases">
        <title>The Natural Products Discovery Center: Release of the First 8490 Sequenced Strains for Exploring Actinobacteria Biosynthetic Diversity.</title>
        <authorList>
            <person name="Kalkreuter E."/>
            <person name="Kautsar S.A."/>
            <person name="Yang D."/>
            <person name="Bader C.D."/>
            <person name="Teijaro C.N."/>
            <person name="Fluegel L."/>
            <person name="Davis C.M."/>
            <person name="Simpson J.R."/>
            <person name="Lauterbach L."/>
            <person name="Steele A.D."/>
            <person name="Gui C."/>
            <person name="Meng S."/>
            <person name="Li G."/>
            <person name="Viehrig K."/>
            <person name="Ye F."/>
            <person name="Su P."/>
            <person name="Kiefer A.F."/>
            <person name="Nichols A."/>
            <person name="Cepeda A.J."/>
            <person name="Yan W."/>
            <person name="Fan B."/>
            <person name="Jiang Y."/>
            <person name="Adhikari A."/>
            <person name="Zheng C.-J."/>
            <person name="Schuster L."/>
            <person name="Cowan T.M."/>
            <person name="Smanski M.J."/>
            <person name="Chevrette M.G."/>
            <person name="De Carvalho L.P.S."/>
            <person name="Shen B."/>
        </authorList>
    </citation>
    <scope>NUCLEOTIDE SEQUENCE [LARGE SCALE GENOMIC DNA]</scope>
    <source>
        <strain evidence="2 3">NPDC017990</strain>
    </source>
</reference>
<evidence type="ECO:0000313" key="2">
    <source>
        <dbReference type="EMBL" id="MFH8543509.1"/>
    </source>
</evidence>
<accession>A0ABW7QEY4</accession>
<dbReference type="RefSeq" id="WP_397706774.1">
    <property type="nucleotide sequence ID" value="NZ_JBIRGN010000001.1"/>
</dbReference>
<evidence type="ECO:0000256" key="1">
    <source>
        <dbReference type="SAM" id="MobiDB-lite"/>
    </source>
</evidence>
<dbReference type="Proteomes" id="UP001610818">
    <property type="component" value="Unassembled WGS sequence"/>
</dbReference>
<name>A0ABW7QEY4_9ACTN</name>
<sequence length="48" mass="5521">MRANIDMMTPPSNSDHDYKVDMVPDGVIEVLVDRKLRSSSSRASRTRW</sequence>
<organism evidence="2 3">
    <name type="scientific">Streptomyces longisporoflavus</name>
    <dbReference type="NCBI Taxonomy" id="28044"/>
    <lineage>
        <taxon>Bacteria</taxon>
        <taxon>Bacillati</taxon>
        <taxon>Actinomycetota</taxon>
        <taxon>Actinomycetes</taxon>
        <taxon>Kitasatosporales</taxon>
        <taxon>Streptomycetaceae</taxon>
        <taxon>Streptomyces</taxon>
    </lineage>
</organism>
<comment type="caution">
    <text evidence="2">The sequence shown here is derived from an EMBL/GenBank/DDBJ whole genome shotgun (WGS) entry which is preliminary data.</text>
</comment>
<gene>
    <name evidence="2" type="ORF">ACH4F9_00690</name>
</gene>
<protein>
    <submittedName>
        <fullName evidence="2">Uncharacterized protein</fullName>
    </submittedName>
</protein>
<evidence type="ECO:0000313" key="3">
    <source>
        <dbReference type="Proteomes" id="UP001610818"/>
    </source>
</evidence>